<dbReference type="AlphaFoldDB" id="A0A939C146"/>
<dbReference type="EMBL" id="JAERWL010000010">
    <property type="protein sequence ID" value="MBM9477358.1"/>
    <property type="molecule type" value="Genomic_DNA"/>
</dbReference>
<keyword evidence="2" id="KW-0560">Oxidoreductase</keyword>
<dbReference type="SUPFAM" id="SSF51735">
    <property type="entry name" value="NAD(P)-binding Rossmann-fold domains"/>
    <property type="match status" value="1"/>
</dbReference>
<dbReference type="Proteomes" id="UP000663801">
    <property type="component" value="Unassembled WGS sequence"/>
</dbReference>
<dbReference type="PRINTS" id="PR00080">
    <property type="entry name" value="SDRFAMILY"/>
</dbReference>
<comment type="similarity">
    <text evidence="1">Belongs to the short-chain dehydrogenases/reductases (SDR) family.</text>
</comment>
<dbReference type="FunFam" id="3.40.50.720:FF:000084">
    <property type="entry name" value="Short-chain dehydrogenase reductase"/>
    <property type="match status" value="1"/>
</dbReference>
<evidence type="ECO:0000313" key="5">
    <source>
        <dbReference type="Proteomes" id="UP000663801"/>
    </source>
</evidence>
<gene>
    <name evidence="4" type="ORF">JL107_12970</name>
</gene>
<dbReference type="InterPro" id="IPR057326">
    <property type="entry name" value="KR_dom"/>
</dbReference>
<evidence type="ECO:0000256" key="2">
    <source>
        <dbReference type="ARBA" id="ARBA00023002"/>
    </source>
</evidence>
<reference evidence="4" key="1">
    <citation type="submission" date="2021-01" db="EMBL/GenBank/DDBJ databases">
        <title>KCTC 19127 draft genome.</title>
        <authorList>
            <person name="An D."/>
        </authorList>
    </citation>
    <scope>NUCLEOTIDE SEQUENCE</scope>
    <source>
        <strain evidence="4">KCTC 19127</strain>
    </source>
</reference>
<dbReference type="Gene3D" id="3.40.50.720">
    <property type="entry name" value="NAD(P)-binding Rossmann-like Domain"/>
    <property type="match status" value="1"/>
</dbReference>
<dbReference type="SMART" id="SM00822">
    <property type="entry name" value="PKS_KR"/>
    <property type="match status" value="1"/>
</dbReference>
<dbReference type="PANTHER" id="PTHR42760:SF133">
    <property type="entry name" value="3-OXOACYL-[ACYL-CARRIER-PROTEIN] REDUCTASE"/>
    <property type="match status" value="1"/>
</dbReference>
<proteinExistence type="inferred from homology"/>
<name>A0A939C146_9ACTN</name>
<feature type="domain" description="Ketoreductase" evidence="3">
    <location>
        <begin position="11"/>
        <end position="196"/>
    </location>
</feature>
<dbReference type="InterPro" id="IPR002347">
    <property type="entry name" value="SDR_fam"/>
</dbReference>
<keyword evidence="5" id="KW-1185">Reference proteome</keyword>
<dbReference type="InterPro" id="IPR036291">
    <property type="entry name" value="NAD(P)-bd_dom_sf"/>
</dbReference>
<protein>
    <submittedName>
        <fullName evidence="4">SDR family oxidoreductase</fullName>
    </submittedName>
</protein>
<evidence type="ECO:0000313" key="4">
    <source>
        <dbReference type="EMBL" id="MBM9477358.1"/>
    </source>
</evidence>
<sequence length="263" mass="26723">MSPGTFDLAGRVAVITGAASGIGAATAVRLAAAGAAVVVGHHPPDGHDVSAVLDEAVARGADRDALRVVPVDVQDPASVQELVDTAARAFGRVDVAVANAAIARTAPLLQMTEAQFTQTLDIDLAGVWRLFRSALTPMRAQGGGRLLATTSTVGNHEAWVDHAHYAAAKAGVSGLVRSLAAELGPDGITVNAVAPGIIRTPQTLDAVNSLGAAGIDRTAGQQPVRRVGEPADIAAAFHYLASDEASFVTGQVLVVDGGRTLVR</sequence>
<accession>A0A939C146</accession>
<organism evidence="4 5">
    <name type="scientific">Nakamurella flavida</name>
    <dbReference type="NCBI Taxonomy" id="363630"/>
    <lineage>
        <taxon>Bacteria</taxon>
        <taxon>Bacillati</taxon>
        <taxon>Actinomycetota</taxon>
        <taxon>Actinomycetes</taxon>
        <taxon>Nakamurellales</taxon>
        <taxon>Nakamurellaceae</taxon>
        <taxon>Nakamurella</taxon>
    </lineage>
</organism>
<dbReference type="Pfam" id="PF13561">
    <property type="entry name" value="adh_short_C2"/>
    <property type="match status" value="1"/>
</dbReference>
<dbReference type="PANTHER" id="PTHR42760">
    <property type="entry name" value="SHORT-CHAIN DEHYDROGENASES/REDUCTASES FAMILY MEMBER"/>
    <property type="match status" value="1"/>
</dbReference>
<dbReference type="PRINTS" id="PR00081">
    <property type="entry name" value="GDHRDH"/>
</dbReference>
<comment type="caution">
    <text evidence="4">The sequence shown here is derived from an EMBL/GenBank/DDBJ whole genome shotgun (WGS) entry which is preliminary data.</text>
</comment>
<dbReference type="GO" id="GO:0016616">
    <property type="term" value="F:oxidoreductase activity, acting on the CH-OH group of donors, NAD or NADP as acceptor"/>
    <property type="evidence" value="ECO:0007669"/>
    <property type="project" value="TreeGrafter"/>
</dbReference>
<evidence type="ECO:0000259" key="3">
    <source>
        <dbReference type="SMART" id="SM00822"/>
    </source>
</evidence>
<evidence type="ECO:0000256" key="1">
    <source>
        <dbReference type="ARBA" id="ARBA00006484"/>
    </source>
</evidence>